<comment type="caution">
    <text evidence="1">The sequence shown here is derived from an EMBL/GenBank/DDBJ whole genome shotgun (WGS) entry which is preliminary data.</text>
</comment>
<organism evidence="1 2">
    <name type="scientific">Streptomyces albidochromogenes</name>
    <dbReference type="NCBI Taxonomy" id="329524"/>
    <lineage>
        <taxon>Bacteria</taxon>
        <taxon>Bacillati</taxon>
        <taxon>Actinomycetota</taxon>
        <taxon>Actinomycetes</taxon>
        <taxon>Kitasatosporales</taxon>
        <taxon>Streptomycetaceae</taxon>
        <taxon>Streptomyces</taxon>
    </lineage>
</organism>
<dbReference type="EMBL" id="JBHXIJ010000086">
    <property type="protein sequence ID" value="MFD5100171.1"/>
    <property type="molecule type" value="Genomic_DNA"/>
</dbReference>
<evidence type="ECO:0000313" key="2">
    <source>
        <dbReference type="Proteomes" id="UP001598448"/>
    </source>
</evidence>
<gene>
    <name evidence="1" type="ORF">ACFWJN_14580</name>
</gene>
<sequence>MEREALAGLLTDGTRAATAARAAVLEGGAYTVWDGGVPCEELAGTYARRLRHTRRTGRRTLDLERAVERLRGHGAPVRLGRVDAADRSWTYLLFLDEDGESLVACTGVSRSPR</sequence>
<dbReference type="Proteomes" id="UP001598448">
    <property type="component" value="Unassembled WGS sequence"/>
</dbReference>
<protein>
    <submittedName>
        <fullName evidence="1">Uncharacterized protein</fullName>
    </submittedName>
</protein>
<dbReference type="RefSeq" id="WP_386713788.1">
    <property type="nucleotide sequence ID" value="NZ_JBHXIJ010000086.1"/>
</dbReference>
<reference evidence="1 2" key="1">
    <citation type="submission" date="2024-09" db="EMBL/GenBank/DDBJ databases">
        <title>The Natural Products Discovery Center: Release of the First 8490 Sequenced Strains for Exploring Actinobacteria Biosynthetic Diversity.</title>
        <authorList>
            <person name="Kalkreuter E."/>
            <person name="Kautsar S.A."/>
            <person name="Yang D."/>
            <person name="Bader C.D."/>
            <person name="Teijaro C.N."/>
            <person name="Fluegel L."/>
            <person name="Davis C.M."/>
            <person name="Simpson J.R."/>
            <person name="Lauterbach L."/>
            <person name="Steele A.D."/>
            <person name="Gui C."/>
            <person name="Meng S."/>
            <person name="Li G."/>
            <person name="Viehrig K."/>
            <person name="Ye F."/>
            <person name="Su P."/>
            <person name="Kiefer A.F."/>
            <person name="Nichols A."/>
            <person name="Cepeda A.J."/>
            <person name="Yan W."/>
            <person name="Fan B."/>
            <person name="Jiang Y."/>
            <person name="Adhikari A."/>
            <person name="Zheng C.-J."/>
            <person name="Schuster L."/>
            <person name="Cowan T.M."/>
            <person name="Smanski M.J."/>
            <person name="Chevrette M.G."/>
            <person name="De Carvalho L.P.S."/>
            <person name="Shen B."/>
        </authorList>
    </citation>
    <scope>NUCLEOTIDE SEQUENCE [LARGE SCALE GENOMIC DNA]</scope>
    <source>
        <strain evidence="1 2">NPDC058348</strain>
    </source>
</reference>
<name>A0ABW6FKG4_9ACTN</name>
<dbReference type="InterPro" id="IPR029068">
    <property type="entry name" value="Glyas_Bleomycin-R_OHBP_Dase"/>
</dbReference>
<accession>A0ABW6FKG4</accession>
<keyword evidence="2" id="KW-1185">Reference proteome</keyword>
<dbReference type="SUPFAM" id="SSF54593">
    <property type="entry name" value="Glyoxalase/Bleomycin resistance protein/Dihydroxybiphenyl dioxygenase"/>
    <property type="match status" value="1"/>
</dbReference>
<proteinExistence type="predicted"/>
<evidence type="ECO:0000313" key="1">
    <source>
        <dbReference type="EMBL" id="MFD5100171.1"/>
    </source>
</evidence>